<comment type="caution">
    <text evidence="1">The sequence shown here is derived from an EMBL/GenBank/DDBJ whole genome shotgun (WGS) entry which is preliminary data.</text>
</comment>
<organism evidence="1 2">
    <name type="scientific">Rhodocista pekingensis</name>
    <dbReference type="NCBI Taxonomy" id="201185"/>
    <lineage>
        <taxon>Bacteria</taxon>
        <taxon>Pseudomonadati</taxon>
        <taxon>Pseudomonadota</taxon>
        <taxon>Alphaproteobacteria</taxon>
        <taxon>Rhodospirillales</taxon>
        <taxon>Azospirillaceae</taxon>
        <taxon>Rhodocista</taxon>
    </lineage>
</organism>
<keyword evidence="2" id="KW-1185">Reference proteome</keyword>
<dbReference type="Proteomes" id="UP001596456">
    <property type="component" value="Unassembled WGS sequence"/>
</dbReference>
<protein>
    <submittedName>
        <fullName evidence="1">Uncharacterized protein</fullName>
    </submittedName>
</protein>
<proteinExistence type="predicted"/>
<evidence type="ECO:0000313" key="2">
    <source>
        <dbReference type="Proteomes" id="UP001596456"/>
    </source>
</evidence>
<dbReference type="EMBL" id="JBHTCM010000010">
    <property type="protein sequence ID" value="MFC7333166.1"/>
    <property type="molecule type" value="Genomic_DNA"/>
</dbReference>
<name>A0ABW2KT04_9PROT</name>
<reference evidence="2" key="1">
    <citation type="journal article" date="2019" name="Int. J. Syst. Evol. Microbiol.">
        <title>The Global Catalogue of Microorganisms (GCM) 10K type strain sequencing project: providing services to taxonomists for standard genome sequencing and annotation.</title>
        <authorList>
            <consortium name="The Broad Institute Genomics Platform"/>
            <consortium name="The Broad Institute Genome Sequencing Center for Infectious Disease"/>
            <person name="Wu L."/>
            <person name="Ma J."/>
        </authorList>
    </citation>
    <scope>NUCLEOTIDE SEQUENCE [LARGE SCALE GENOMIC DNA]</scope>
    <source>
        <strain evidence="2">CGMCC 1.16275</strain>
    </source>
</reference>
<sequence length="113" mass="12218">MAARKNPLNLNALQLKTLTLFQALAGLDGLGRPTEDGGIRVDELPHAHGNHFHLGPWVVSSADATGLTNPAPWAALERKGLIRSDYPYGFVLTPAGRDYDTGLRNQILHGSDH</sequence>
<accession>A0ABW2KT04</accession>
<dbReference type="RefSeq" id="WP_012566844.1">
    <property type="nucleotide sequence ID" value="NZ_JBHTCM010000010.1"/>
</dbReference>
<evidence type="ECO:0000313" key="1">
    <source>
        <dbReference type="EMBL" id="MFC7333166.1"/>
    </source>
</evidence>
<gene>
    <name evidence="1" type="ORF">ACFQPS_08330</name>
</gene>